<dbReference type="Proteomes" id="UP001151582">
    <property type="component" value="Unassembled WGS sequence"/>
</dbReference>
<dbReference type="EMBL" id="JANBQB010000705">
    <property type="protein sequence ID" value="KAJ1974090.1"/>
    <property type="molecule type" value="Genomic_DNA"/>
</dbReference>
<evidence type="ECO:0000256" key="3">
    <source>
        <dbReference type="ARBA" id="ARBA00038335"/>
    </source>
</evidence>
<dbReference type="PROSITE" id="PS50294">
    <property type="entry name" value="WD_REPEATS_REGION"/>
    <property type="match status" value="1"/>
</dbReference>
<feature type="region of interest" description="Disordered" evidence="5">
    <location>
        <begin position="428"/>
        <end position="449"/>
    </location>
</feature>
<feature type="compositionally biased region" description="Basic and acidic residues" evidence="5">
    <location>
        <begin position="431"/>
        <end position="440"/>
    </location>
</feature>
<accession>A0A9W8AZD0</accession>
<comment type="caution">
    <text evidence="7">The sequence shown here is derived from an EMBL/GenBank/DDBJ whole genome shotgun (WGS) entry which is preliminary data.</text>
</comment>
<keyword evidence="4" id="KW-0853">WD repeat</keyword>
<dbReference type="InterPro" id="IPR001680">
    <property type="entry name" value="WD40_rpt"/>
</dbReference>
<feature type="region of interest" description="Disordered" evidence="5">
    <location>
        <begin position="671"/>
        <end position="718"/>
    </location>
</feature>
<evidence type="ECO:0000256" key="5">
    <source>
        <dbReference type="SAM" id="MobiDB-lite"/>
    </source>
</evidence>
<name>A0A9W8AZD0_9FUNG</name>
<dbReference type="GO" id="GO:0000462">
    <property type="term" value="P:maturation of SSU-rRNA from tricistronic rRNA transcript (SSU-rRNA, 5.8S rRNA, LSU-rRNA)"/>
    <property type="evidence" value="ECO:0007669"/>
    <property type="project" value="TreeGrafter"/>
</dbReference>
<feature type="region of interest" description="Disordered" evidence="5">
    <location>
        <begin position="296"/>
        <end position="320"/>
    </location>
</feature>
<feature type="region of interest" description="Disordered" evidence="5">
    <location>
        <begin position="462"/>
        <end position="493"/>
    </location>
</feature>
<dbReference type="GO" id="GO:0005730">
    <property type="term" value="C:nucleolus"/>
    <property type="evidence" value="ECO:0007669"/>
    <property type="project" value="TreeGrafter"/>
</dbReference>
<feature type="compositionally biased region" description="Basic and acidic residues" evidence="5">
    <location>
        <begin position="462"/>
        <end position="471"/>
    </location>
</feature>
<dbReference type="SMART" id="SM00320">
    <property type="entry name" value="WD40"/>
    <property type="match status" value="3"/>
</dbReference>
<feature type="region of interest" description="Disordered" evidence="5">
    <location>
        <begin position="632"/>
        <end position="654"/>
    </location>
</feature>
<dbReference type="Pfam" id="PF00400">
    <property type="entry name" value="WD40"/>
    <property type="match status" value="2"/>
</dbReference>
<comment type="similarity">
    <text evidence="3">Belongs to the UTP5 family.</text>
</comment>
<reference evidence="7" key="1">
    <citation type="submission" date="2022-07" db="EMBL/GenBank/DDBJ databases">
        <title>Phylogenomic reconstructions and comparative analyses of Kickxellomycotina fungi.</title>
        <authorList>
            <person name="Reynolds N.K."/>
            <person name="Stajich J.E."/>
            <person name="Barry K."/>
            <person name="Grigoriev I.V."/>
            <person name="Crous P."/>
            <person name="Smith M.E."/>
        </authorList>
    </citation>
    <scope>NUCLEOTIDE SEQUENCE</scope>
    <source>
        <strain evidence="7">RSA 567</strain>
    </source>
</reference>
<dbReference type="PANTHER" id="PTHR44267">
    <property type="entry name" value="WD REPEAT-CONTAINING PROTEIN 43"/>
    <property type="match status" value="1"/>
</dbReference>
<evidence type="ECO:0000313" key="7">
    <source>
        <dbReference type="EMBL" id="KAJ1974090.1"/>
    </source>
</evidence>
<dbReference type="PANTHER" id="PTHR44267:SF1">
    <property type="entry name" value="WD REPEAT-CONTAINING PROTEIN 43"/>
    <property type="match status" value="1"/>
</dbReference>
<feature type="non-terminal residue" evidence="7">
    <location>
        <position position="718"/>
    </location>
</feature>
<keyword evidence="8" id="KW-1185">Reference proteome</keyword>
<evidence type="ECO:0000256" key="2">
    <source>
        <dbReference type="ARBA" id="ARBA00023242"/>
    </source>
</evidence>
<evidence type="ECO:0000313" key="8">
    <source>
        <dbReference type="Proteomes" id="UP001151582"/>
    </source>
</evidence>
<dbReference type="Pfam" id="PF04003">
    <property type="entry name" value="Utp12"/>
    <property type="match status" value="1"/>
</dbReference>
<evidence type="ECO:0000256" key="4">
    <source>
        <dbReference type="PROSITE-ProRule" id="PRU00221"/>
    </source>
</evidence>
<evidence type="ECO:0000256" key="1">
    <source>
        <dbReference type="ARBA" id="ARBA00004123"/>
    </source>
</evidence>
<dbReference type="PROSITE" id="PS50082">
    <property type="entry name" value="WD_REPEATS_2"/>
    <property type="match status" value="2"/>
</dbReference>
<dbReference type="InterPro" id="IPR015943">
    <property type="entry name" value="WD40/YVTN_repeat-like_dom_sf"/>
</dbReference>
<dbReference type="InterPro" id="IPR052414">
    <property type="entry name" value="U3_snoRNA-assoc_WDR"/>
</dbReference>
<dbReference type="Gene3D" id="2.130.10.10">
    <property type="entry name" value="YVTN repeat-like/Quinoprotein amine dehydrogenase"/>
    <property type="match status" value="2"/>
</dbReference>
<dbReference type="InterPro" id="IPR036322">
    <property type="entry name" value="WD40_repeat_dom_sf"/>
</dbReference>
<sequence length="718" mass="78741">MAQSKAEQRRSGPDSQDQTQDMVAYEQLQTLTEFDSARKHLAFVSQDLNRHLLRLCHTATGEMLTTKTTLASERITCLRWGQVAAKDSHNGAAAALDGSSNSVIALGTNMGSIMLYSPRHQRTLATMKSCHKTPVTDYVFTVDGTRAFSCSQDSDVIEWDLVSMQKLRQHHIDVPFISALQLSHKGDHLAVASTNIQLHATADFALVKSFTGHTQRISQMYFTSDDSLLVSSAENDRHISVWDCNPDSNAMDARTTTLHMDSDVVQICLSSDNYVAAHTENGTVGVWKDVTKSASSAANSAKGGPARKRQKATSLSPDTRLTIRTDTTAATSFPIIRVAFGAKSGAASDKLYIAWGNLMRPMFENVIFTGKKGASLMPTIKLVRKPIESHQLLVDPRSRSLDQDSAAAKTEHVIGASAQLPVANGHSITTSKDKFMDRKGPGAGDDYNDESLSIEEKLRRMGVEQDQENHQTKSNRVAADQPSKATASASLARGGIVDSQTRRQLNSQTLQLIQGLHTHDNRILDVILGNREHKVICATVQQLSPEFVIPLLDELIHRLQAFKANQAATTQWIQTLLMYHTAYLISVPELVNQMQALYQVLEGRLAFTNSLSNLESRLSLVSTQINFHRQAMARTKSARNKGVGKSGKASLMNGDGRMHYPLDFSDDAAAEFDSDDASSDNEGGSRSHNGRRALADNSDNEDDTVATYKENDLEDLNA</sequence>
<feature type="region of interest" description="Disordered" evidence="5">
    <location>
        <begin position="1"/>
        <end position="20"/>
    </location>
</feature>
<proteinExistence type="inferred from homology"/>
<keyword evidence="2" id="KW-0539">Nucleus</keyword>
<dbReference type="AlphaFoldDB" id="A0A9W8AZD0"/>
<gene>
    <name evidence="7" type="primary">UTP5</name>
    <name evidence="7" type="ORF">H4R34_004846</name>
</gene>
<dbReference type="SUPFAM" id="SSF50978">
    <property type="entry name" value="WD40 repeat-like"/>
    <property type="match status" value="1"/>
</dbReference>
<feature type="repeat" description="WD" evidence="4">
    <location>
        <begin position="210"/>
        <end position="243"/>
    </location>
</feature>
<comment type="subcellular location">
    <subcellularLocation>
        <location evidence="1">Nucleus</location>
    </subcellularLocation>
</comment>
<organism evidence="7 8">
    <name type="scientific">Dimargaris verticillata</name>
    <dbReference type="NCBI Taxonomy" id="2761393"/>
    <lineage>
        <taxon>Eukaryota</taxon>
        <taxon>Fungi</taxon>
        <taxon>Fungi incertae sedis</taxon>
        <taxon>Zoopagomycota</taxon>
        <taxon>Kickxellomycotina</taxon>
        <taxon>Dimargaritomycetes</taxon>
        <taxon>Dimargaritales</taxon>
        <taxon>Dimargaritaceae</taxon>
        <taxon>Dimargaris</taxon>
    </lineage>
</organism>
<feature type="compositionally biased region" description="Basic and acidic residues" evidence="5">
    <location>
        <begin position="1"/>
        <end position="12"/>
    </location>
</feature>
<dbReference type="InterPro" id="IPR007148">
    <property type="entry name" value="SSU_processome_Utp12"/>
</dbReference>
<evidence type="ECO:0000259" key="6">
    <source>
        <dbReference type="Pfam" id="PF04003"/>
    </source>
</evidence>
<feature type="domain" description="Small-subunit processome Utp12" evidence="6">
    <location>
        <begin position="520"/>
        <end position="621"/>
    </location>
</feature>
<dbReference type="OrthoDB" id="30195at2759"/>
<protein>
    <submittedName>
        <fullName evidence="7">Small subunit (SSU) processome component</fullName>
    </submittedName>
</protein>
<feature type="repeat" description="WD" evidence="4">
    <location>
        <begin position="128"/>
        <end position="169"/>
    </location>
</feature>